<dbReference type="OrthoDB" id="9801219at2"/>
<dbReference type="GO" id="GO:0003872">
    <property type="term" value="F:6-phosphofructokinase activity"/>
    <property type="evidence" value="ECO:0007669"/>
    <property type="project" value="TreeGrafter"/>
</dbReference>
<evidence type="ECO:0000313" key="8">
    <source>
        <dbReference type="EMBL" id="SMB87964.1"/>
    </source>
</evidence>
<gene>
    <name evidence="8" type="ORF">SAMN00120144_1117</name>
</gene>
<dbReference type="Gene3D" id="3.40.1190.20">
    <property type="match status" value="1"/>
</dbReference>
<evidence type="ECO:0000256" key="6">
    <source>
        <dbReference type="PIRNR" id="PIRNR000535"/>
    </source>
</evidence>
<evidence type="ECO:0000256" key="5">
    <source>
        <dbReference type="ARBA" id="ARBA00022840"/>
    </source>
</evidence>
<dbReference type="FunFam" id="3.40.1190.20:FF:000001">
    <property type="entry name" value="Phosphofructokinase"/>
    <property type="match status" value="1"/>
</dbReference>
<dbReference type="InterPro" id="IPR011611">
    <property type="entry name" value="PfkB_dom"/>
</dbReference>
<protein>
    <submittedName>
        <fullName evidence="8">1-phosphofructokinase</fullName>
    </submittedName>
</protein>
<dbReference type="Proteomes" id="UP000192266">
    <property type="component" value="Unassembled WGS sequence"/>
</dbReference>
<dbReference type="EMBL" id="FWWW01000049">
    <property type="protein sequence ID" value="SMB87964.1"/>
    <property type="molecule type" value="Genomic_DNA"/>
</dbReference>
<dbReference type="STRING" id="645990.SAMN00120144_1117"/>
<reference evidence="8 9" key="1">
    <citation type="submission" date="2017-04" db="EMBL/GenBank/DDBJ databases">
        <authorList>
            <person name="Afonso C.L."/>
            <person name="Miller P.J."/>
            <person name="Scott M.A."/>
            <person name="Spackman E."/>
            <person name="Goraichik I."/>
            <person name="Dimitrov K.M."/>
            <person name="Suarez D.L."/>
            <person name="Swayne D.E."/>
        </authorList>
    </citation>
    <scope>NUCLEOTIDE SEQUENCE [LARGE SCALE GENOMIC DNA]</scope>
    <source>
        <strain evidence="8 9">DSM 11622</strain>
    </source>
</reference>
<dbReference type="GO" id="GO:0005829">
    <property type="term" value="C:cytosol"/>
    <property type="evidence" value="ECO:0007669"/>
    <property type="project" value="TreeGrafter"/>
</dbReference>
<proteinExistence type="inferred from homology"/>
<dbReference type="PIRSF" id="PIRSF000535">
    <property type="entry name" value="1PFK/6PFK/LacC"/>
    <property type="match status" value="1"/>
</dbReference>
<sequence length="319" mass="33711">MKSIVTLTLNPTVDKSTSVDKIVPEHKLRCATPKFEPGGGGINVSRALRRLGSDTLAVFPAGGPIGSLLQHLLTEEGIAQHPIETAGWTRENFIVVDTSSNQQYRFGMPGRELSAAEQLRILDALRSIAPRPEFLIISGSLPPGVEPDFLVAIVQAANQAGVKVVVDTSGPALQRLVEAGGVYLIKPNLGELSRLVGASELDSACVAEAARELIGDNKCTLVAASMGPQGACLISQDLVDHVPAPAVKKRSTVGAGDSMVAGMVHALSAGLPLREVIRLGVACGTAATMNPGTELFHKKDVDKLYQWLLQTMPREKAFS</sequence>
<dbReference type="PROSITE" id="PS00584">
    <property type="entry name" value="PFKB_KINASES_2"/>
    <property type="match status" value="1"/>
</dbReference>
<dbReference type="PANTHER" id="PTHR46566:SF2">
    <property type="entry name" value="ATP-DEPENDENT 6-PHOSPHOFRUCTOKINASE ISOZYME 2"/>
    <property type="match status" value="1"/>
</dbReference>
<dbReference type="InterPro" id="IPR017583">
    <property type="entry name" value="Tagatose/fructose_Pkinase"/>
</dbReference>
<evidence type="ECO:0000259" key="7">
    <source>
        <dbReference type="Pfam" id="PF00294"/>
    </source>
</evidence>
<dbReference type="PROSITE" id="PS00583">
    <property type="entry name" value="PFKB_KINASES_1"/>
    <property type="match status" value="1"/>
</dbReference>
<dbReference type="NCBIfam" id="TIGR03168">
    <property type="entry name" value="1-PFK"/>
    <property type="match status" value="1"/>
</dbReference>
<evidence type="ECO:0000256" key="3">
    <source>
        <dbReference type="ARBA" id="ARBA00022741"/>
    </source>
</evidence>
<dbReference type="AlphaFoldDB" id="A0A1W1V4R3"/>
<evidence type="ECO:0000256" key="1">
    <source>
        <dbReference type="ARBA" id="ARBA00010688"/>
    </source>
</evidence>
<dbReference type="GO" id="GO:0005524">
    <property type="term" value="F:ATP binding"/>
    <property type="evidence" value="ECO:0007669"/>
    <property type="project" value="UniProtKB-KW"/>
</dbReference>
<feature type="domain" description="Carbohydrate kinase PfkB" evidence="7">
    <location>
        <begin position="20"/>
        <end position="294"/>
    </location>
</feature>
<dbReference type="CDD" id="cd01164">
    <property type="entry name" value="FruK_PfkB_like"/>
    <property type="match status" value="1"/>
</dbReference>
<evidence type="ECO:0000256" key="4">
    <source>
        <dbReference type="ARBA" id="ARBA00022777"/>
    </source>
</evidence>
<keyword evidence="9" id="KW-1185">Reference proteome</keyword>
<evidence type="ECO:0000256" key="2">
    <source>
        <dbReference type="ARBA" id="ARBA00022679"/>
    </source>
</evidence>
<dbReference type="Pfam" id="PF00294">
    <property type="entry name" value="PfkB"/>
    <property type="match status" value="1"/>
</dbReference>
<dbReference type="SUPFAM" id="SSF53613">
    <property type="entry name" value="Ribokinase-like"/>
    <property type="match status" value="1"/>
</dbReference>
<evidence type="ECO:0000313" key="9">
    <source>
        <dbReference type="Proteomes" id="UP000192266"/>
    </source>
</evidence>
<dbReference type="PANTHER" id="PTHR46566">
    <property type="entry name" value="1-PHOSPHOFRUCTOKINASE-RELATED"/>
    <property type="match status" value="1"/>
</dbReference>
<organism evidence="8 9">
    <name type="scientific">Hymenobacter roseosalivarius DSM 11622</name>
    <dbReference type="NCBI Taxonomy" id="645990"/>
    <lineage>
        <taxon>Bacteria</taxon>
        <taxon>Pseudomonadati</taxon>
        <taxon>Bacteroidota</taxon>
        <taxon>Cytophagia</taxon>
        <taxon>Cytophagales</taxon>
        <taxon>Hymenobacteraceae</taxon>
        <taxon>Hymenobacter</taxon>
    </lineage>
</organism>
<dbReference type="InterPro" id="IPR029056">
    <property type="entry name" value="Ribokinase-like"/>
</dbReference>
<dbReference type="InterPro" id="IPR002173">
    <property type="entry name" value="Carboh/pur_kinase_PfkB_CS"/>
</dbReference>
<accession>A0A1W1V4R3</accession>
<dbReference type="RefSeq" id="WP_084444170.1">
    <property type="nucleotide sequence ID" value="NZ_FWWW01000049.1"/>
</dbReference>
<name>A0A1W1V4R3_9BACT</name>
<keyword evidence="3" id="KW-0547">Nucleotide-binding</keyword>
<keyword evidence="5" id="KW-0067">ATP-binding</keyword>
<comment type="similarity">
    <text evidence="1">Belongs to the carbohydrate kinase PfkB family.</text>
</comment>
<keyword evidence="4 8" id="KW-0418">Kinase</keyword>
<keyword evidence="2 6" id="KW-0808">Transferase</keyword>